<gene>
    <name evidence="9" type="ORF">KDW03_00800</name>
</gene>
<feature type="compositionally biased region" description="Basic and acidic residues" evidence="7">
    <location>
        <begin position="548"/>
        <end position="560"/>
    </location>
</feature>
<dbReference type="NCBIfam" id="TIGR03904">
    <property type="entry name" value="SAM_YgiQ"/>
    <property type="match status" value="1"/>
</dbReference>
<keyword evidence="4 6" id="KW-0408">Iron</keyword>
<evidence type="ECO:0000256" key="1">
    <source>
        <dbReference type="ARBA" id="ARBA00022485"/>
    </source>
</evidence>
<reference evidence="9" key="2">
    <citation type="submission" date="2022-06" db="EMBL/GenBank/DDBJ databases">
        <title>Thermospira aquatica gen. nov., sp. nov.</title>
        <authorList>
            <person name="Ben Ali Gam Z."/>
            <person name="Labat M."/>
        </authorList>
    </citation>
    <scope>NUCLEOTIDE SEQUENCE</scope>
    <source>
        <strain evidence="9">F1F22</strain>
    </source>
</reference>
<evidence type="ECO:0000313" key="9">
    <source>
        <dbReference type="EMBL" id="URA10376.1"/>
    </source>
</evidence>
<dbReference type="KEGG" id="taqu:KDW03_00800"/>
<keyword evidence="10" id="KW-1185">Reference proteome</keyword>
<dbReference type="GO" id="GO:0003824">
    <property type="term" value="F:catalytic activity"/>
    <property type="evidence" value="ECO:0007669"/>
    <property type="project" value="InterPro"/>
</dbReference>
<dbReference type="SFLD" id="SFLDG01069">
    <property type="entry name" value="UPF0313"/>
    <property type="match status" value="1"/>
</dbReference>
<dbReference type="InterPro" id="IPR007197">
    <property type="entry name" value="rSAM"/>
</dbReference>
<feature type="binding site" evidence="6">
    <location>
        <position position="312"/>
    </location>
    <ligand>
        <name>[4Fe-4S] cluster</name>
        <dbReference type="ChEBI" id="CHEBI:49883"/>
        <note>4Fe-4S-S-AdoMet</note>
    </ligand>
</feature>
<accession>A0AAX3BDR8</accession>
<dbReference type="SUPFAM" id="SSF102114">
    <property type="entry name" value="Radical SAM enzymes"/>
    <property type="match status" value="1"/>
</dbReference>
<dbReference type="SFLD" id="SFLDG01082">
    <property type="entry name" value="B12-binding_domain_containing"/>
    <property type="match status" value="1"/>
</dbReference>
<feature type="binding site" evidence="6">
    <location>
        <position position="309"/>
    </location>
    <ligand>
        <name>[4Fe-4S] cluster</name>
        <dbReference type="ChEBI" id="CHEBI:49883"/>
        <note>4Fe-4S-S-AdoMet</note>
    </ligand>
</feature>
<dbReference type="RefSeq" id="WP_271435506.1">
    <property type="nucleotide sequence ID" value="NZ_CP073355.1"/>
</dbReference>
<dbReference type="Proteomes" id="UP001056539">
    <property type="component" value="Chromosome"/>
</dbReference>
<dbReference type="SFLD" id="SFLDS00029">
    <property type="entry name" value="Radical_SAM"/>
    <property type="match status" value="1"/>
</dbReference>
<dbReference type="InterPro" id="IPR022946">
    <property type="entry name" value="UPF0313"/>
</dbReference>
<evidence type="ECO:0000256" key="2">
    <source>
        <dbReference type="ARBA" id="ARBA00022691"/>
    </source>
</evidence>
<evidence type="ECO:0000256" key="3">
    <source>
        <dbReference type="ARBA" id="ARBA00022723"/>
    </source>
</evidence>
<keyword evidence="2 6" id="KW-0949">S-adenosyl-L-methionine</keyword>
<dbReference type="PANTHER" id="PTHR32331:SF0">
    <property type="entry name" value="UPF0313 PROTEIN YGIQ"/>
    <property type="match status" value="1"/>
</dbReference>
<evidence type="ECO:0000256" key="6">
    <source>
        <dbReference type="HAMAP-Rule" id="MF_01251"/>
    </source>
</evidence>
<feature type="domain" description="Radical SAM core" evidence="8">
    <location>
        <begin position="291"/>
        <end position="567"/>
    </location>
</feature>
<comment type="similarity">
    <text evidence="6">Belongs to the UPF0313 family.</text>
</comment>
<keyword evidence="5 6" id="KW-0411">Iron-sulfur</keyword>
<organism evidence="9 10">
    <name type="scientific">Thermospira aquatica</name>
    <dbReference type="NCBI Taxonomy" id="2828656"/>
    <lineage>
        <taxon>Bacteria</taxon>
        <taxon>Pseudomonadati</taxon>
        <taxon>Spirochaetota</taxon>
        <taxon>Spirochaetia</taxon>
        <taxon>Brevinematales</taxon>
        <taxon>Thermospiraceae</taxon>
        <taxon>Thermospira</taxon>
    </lineage>
</organism>
<dbReference type="InterPro" id="IPR023404">
    <property type="entry name" value="rSAM_horseshoe"/>
</dbReference>
<dbReference type="AlphaFoldDB" id="A0AAX3BDR8"/>
<evidence type="ECO:0000256" key="5">
    <source>
        <dbReference type="ARBA" id="ARBA00023014"/>
    </source>
</evidence>
<evidence type="ECO:0000256" key="7">
    <source>
        <dbReference type="SAM" id="MobiDB-lite"/>
    </source>
</evidence>
<dbReference type="InterPro" id="IPR013704">
    <property type="entry name" value="UPF0313_N"/>
</dbReference>
<keyword evidence="1 6" id="KW-0004">4Fe-4S</keyword>
<dbReference type="PANTHER" id="PTHR32331">
    <property type="entry name" value="UPF0313 PROTEIN YGIQ"/>
    <property type="match status" value="1"/>
</dbReference>
<feature type="region of interest" description="Disordered" evidence="7">
    <location>
        <begin position="548"/>
        <end position="573"/>
    </location>
</feature>
<reference evidence="9" key="1">
    <citation type="submission" date="2021-04" db="EMBL/GenBank/DDBJ databases">
        <authorList>
            <person name="Postec A."/>
        </authorList>
    </citation>
    <scope>NUCLEOTIDE SEQUENCE</scope>
    <source>
        <strain evidence="9">F1F22</strain>
    </source>
</reference>
<name>A0AAX3BDR8_9SPIR</name>
<dbReference type="GO" id="GO:0051539">
    <property type="term" value="F:4 iron, 4 sulfur cluster binding"/>
    <property type="evidence" value="ECO:0007669"/>
    <property type="project" value="UniProtKB-KW"/>
</dbReference>
<evidence type="ECO:0000256" key="4">
    <source>
        <dbReference type="ARBA" id="ARBA00023004"/>
    </source>
</evidence>
<dbReference type="Pfam" id="PF08497">
    <property type="entry name" value="Radical_SAM_N"/>
    <property type="match status" value="1"/>
</dbReference>
<sequence length="573" mass="65677">MFLPMTRAEMEKRGWTELDVILITGDAYIDSPFSGVAIIGRVLEDAGYRVGIIACPDPRDEDAFKALGKPKLFWGITAGAMDSMVANYTPLGKRRFQDDLLPEGKLTRPDRATIVYTNTILRLFGREVPIILGGIEASLRRIIHYDYWDDDLRRSVLMDSKADYLVYGMGEKTILEIAHKLARNEDIRDIRGLCYLSSSPPPEGIELPGWDEVKKDPLAFIEMFHLFYANQDPITGKRLFQRQTPNDAPPRYLIHNPPALPLTTEELDHVYELPYEHDAHPLHKKQGRIRALETIQFSLTTHRGCYGGCHFCAIGVHQGRWIISRSEDSLLREAKRLTKHPAFKGYFFDVGGPTANMWQMDCAKKAKSGACRERHCLLPHPCERLIPSHERQIRLLQAIRRLPGVKGVFVASGIRPDLVYADPDGEAYVREIAFYHTSGQLKLAPEHTESKILSLMGKPDLETLLRFRRDFLRFSHEAGKKQFLSYYFIAAYPGCSREDMIKAKHFIQKHLHLTPEQVQIFTPTPSTYASVMYYTERDPFHPERKLFVEKNPSEKQKQKDILQTSLEKAKKKP</sequence>
<protein>
    <submittedName>
        <fullName evidence="9">YgiQ family radical SAM protein</fullName>
    </submittedName>
</protein>
<feature type="binding site" evidence="6">
    <location>
        <position position="305"/>
    </location>
    <ligand>
        <name>[4Fe-4S] cluster</name>
        <dbReference type="ChEBI" id="CHEBI:49883"/>
        <note>4Fe-4S-S-AdoMet</note>
    </ligand>
</feature>
<dbReference type="SMART" id="SM00729">
    <property type="entry name" value="Elp3"/>
    <property type="match status" value="1"/>
</dbReference>
<dbReference type="InterPro" id="IPR058240">
    <property type="entry name" value="rSAM_sf"/>
</dbReference>
<dbReference type="InterPro" id="IPR006638">
    <property type="entry name" value="Elp3/MiaA/NifB-like_rSAM"/>
</dbReference>
<evidence type="ECO:0000259" key="8">
    <source>
        <dbReference type="PROSITE" id="PS51918"/>
    </source>
</evidence>
<dbReference type="EMBL" id="CP073355">
    <property type="protein sequence ID" value="URA10376.1"/>
    <property type="molecule type" value="Genomic_DNA"/>
</dbReference>
<dbReference type="Gene3D" id="3.80.30.20">
    <property type="entry name" value="tm_1862 like domain"/>
    <property type="match status" value="1"/>
</dbReference>
<proteinExistence type="inferred from homology"/>
<keyword evidence="3 6" id="KW-0479">Metal-binding</keyword>
<dbReference type="HAMAP" id="MF_01251">
    <property type="entry name" value="UPF0313"/>
    <property type="match status" value="1"/>
</dbReference>
<dbReference type="PROSITE" id="PS51918">
    <property type="entry name" value="RADICAL_SAM"/>
    <property type="match status" value="1"/>
</dbReference>
<dbReference type="GO" id="GO:0005506">
    <property type="term" value="F:iron ion binding"/>
    <property type="evidence" value="ECO:0007669"/>
    <property type="project" value="UniProtKB-UniRule"/>
</dbReference>
<comment type="cofactor">
    <cofactor evidence="6">
        <name>[4Fe-4S] cluster</name>
        <dbReference type="ChEBI" id="CHEBI:49883"/>
    </cofactor>
    <text evidence="6">Binds 1 [4Fe-4S] cluster. The cluster is coordinated with 3 cysteines and an exchangeable S-adenosyl-L-methionine.</text>
</comment>
<evidence type="ECO:0000313" key="10">
    <source>
        <dbReference type="Proteomes" id="UP001056539"/>
    </source>
</evidence>